<dbReference type="Gene3D" id="3.40.50.150">
    <property type="entry name" value="Vaccinia Virus protein VP39"/>
    <property type="match status" value="1"/>
</dbReference>
<dbReference type="PANTHER" id="PTHR12843">
    <property type="entry name" value="PROTEIN-LYSINE N-METHYLTRANSFERASE METTL10"/>
    <property type="match status" value="1"/>
</dbReference>
<evidence type="ECO:0000256" key="2">
    <source>
        <dbReference type="ARBA" id="ARBA00022603"/>
    </source>
</evidence>
<feature type="region of interest" description="Disordered" evidence="6">
    <location>
        <begin position="1"/>
        <end position="29"/>
    </location>
</feature>
<dbReference type="GO" id="GO:0005737">
    <property type="term" value="C:cytoplasm"/>
    <property type="evidence" value="ECO:0007669"/>
    <property type="project" value="UniProtKB-SubCell"/>
</dbReference>
<dbReference type="GO" id="GO:0032259">
    <property type="term" value="P:methylation"/>
    <property type="evidence" value="ECO:0007669"/>
    <property type="project" value="UniProtKB-KW"/>
</dbReference>
<keyword evidence="4 5" id="KW-0949">S-adenosyl-L-methionine</keyword>
<dbReference type="EMBL" id="LVLJ01000312">
    <property type="protein sequence ID" value="OAE34800.1"/>
    <property type="molecule type" value="Genomic_DNA"/>
</dbReference>
<dbReference type="PANTHER" id="PTHR12843:SF5">
    <property type="entry name" value="EEF1A LYSINE METHYLTRANSFERASE 2"/>
    <property type="match status" value="1"/>
</dbReference>
<feature type="compositionally biased region" description="Basic and acidic residues" evidence="6">
    <location>
        <begin position="7"/>
        <end position="20"/>
    </location>
</feature>
<organism evidence="8 9">
    <name type="scientific">Marchantia polymorpha subsp. ruderalis</name>
    <dbReference type="NCBI Taxonomy" id="1480154"/>
    <lineage>
        <taxon>Eukaryota</taxon>
        <taxon>Viridiplantae</taxon>
        <taxon>Streptophyta</taxon>
        <taxon>Embryophyta</taxon>
        <taxon>Marchantiophyta</taxon>
        <taxon>Marchantiopsida</taxon>
        <taxon>Marchantiidae</taxon>
        <taxon>Marchantiales</taxon>
        <taxon>Marchantiaceae</taxon>
        <taxon>Marchantia</taxon>
    </lineage>
</organism>
<evidence type="ECO:0000256" key="3">
    <source>
        <dbReference type="ARBA" id="ARBA00022679"/>
    </source>
</evidence>
<dbReference type="HAMAP" id="MF_03188">
    <property type="entry name" value="Methyltr_EFM4"/>
    <property type="match status" value="1"/>
</dbReference>
<evidence type="ECO:0000256" key="1">
    <source>
        <dbReference type="ARBA" id="ARBA00022490"/>
    </source>
</evidence>
<keyword evidence="2 5" id="KW-0489">Methyltransferase</keyword>
<dbReference type="Proteomes" id="UP000077202">
    <property type="component" value="Unassembled WGS sequence"/>
</dbReference>
<dbReference type="AlphaFoldDB" id="A0A176WNS2"/>
<dbReference type="SUPFAM" id="SSF53335">
    <property type="entry name" value="S-adenosyl-L-methionine-dependent methyltransferases"/>
    <property type="match status" value="1"/>
</dbReference>
<dbReference type="GO" id="GO:0016279">
    <property type="term" value="F:protein-lysine N-methyltransferase activity"/>
    <property type="evidence" value="ECO:0007669"/>
    <property type="project" value="UniProtKB-UniRule"/>
</dbReference>
<keyword evidence="3 5" id="KW-0808">Transferase</keyword>
<dbReference type="InterPro" id="IPR026635">
    <property type="entry name" value="Efm4/METTL10"/>
</dbReference>
<proteinExistence type="inferred from homology"/>
<dbReference type="CDD" id="cd02440">
    <property type="entry name" value="AdoMet_MTases"/>
    <property type="match status" value="1"/>
</dbReference>
<name>A0A176WNS2_MARPO</name>
<keyword evidence="9" id="KW-1185">Reference proteome</keyword>
<dbReference type="InterPro" id="IPR025714">
    <property type="entry name" value="Methyltranfer_dom"/>
</dbReference>
<evidence type="ECO:0000259" key="7">
    <source>
        <dbReference type="Pfam" id="PF13847"/>
    </source>
</evidence>
<comment type="subcellular location">
    <subcellularLocation>
        <location evidence="5">Cytoplasm</location>
    </subcellularLocation>
</comment>
<sequence length="374" mass="40828">MAGIRWPPEEPDHAHTRQGDVDAASHYSDDERSLAADSWSVKSEYGSTLDGDDTRQSDAVDALAAANFRPLDYSSDKEEPDVEVEHSMLGLQSHWDSAYAEELANFHEHGDAGEVWFGEGVMETMASWTARVCLAVSAGLPAGSGNGLALADRGLSEGNVTEELASWSVLDLGTGNGVLLHALSKHGFTDLTGSDYSDGAIELAQAVAEREGLANITFVVDDVLETKLERKFKLITDKGTLDAVGLHPDGAAHKILYWRSITKLLEPGGVLVVTSCNNTKNELVEEVNAFIQSLRANGTSTREEKDSYTSSNNWQSPTVEEGPVLEYIDHRWLAFEVLAGCISACVLFKFGSFDRDDGQRYKFGMWRMFIGFVP</sequence>
<dbReference type="Pfam" id="PF13847">
    <property type="entry name" value="Methyltransf_31"/>
    <property type="match status" value="1"/>
</dbReference>
<evidence type="ECO:0000256" key="4">
    <source>
        <dbReference type="ARBA" id="ARBA00022691"/>
    </source>
</evidence>
<comment type="function">
    <text evidence="5">S-adenosyl-L-methionine-dependent protein-lysine N-methyltransferase that methylates elongation factor 1-alpha.</text>
</comment>
<evidence type="ECO:0000313" key="9">
    <source>
        <dbReference type="Proteomes" id="UP000077202"/>
    </source>
</evidence>
<reference evidence="8" key="1">
    <citation type="submission" date="2016-03" db="EMBL/GenBank/DDBJ databases">
        <title>Mechanisms controlling the formation of the plant cell surface in tip-growing cells are functionally conserved among land plants.</title>
        <authorList>
            <person name="Honkanen S."/>
            <person name="Jones V.A."/>
            <person name="Morieri G."/>
            <person name="Champion C."/>
            <person name="Hetherington A.J."/>
            <person name="Kelly S."/>
            <person name="Saint-Marcoux D."/>
            <person name="Proust H."/>
            <person name="Prescott H."/>
            <person name="Dolan L."/>
        </authorList>
    </citation>
    <scope>NUCLEOTIDE SEQUENCE [LARGE SCALE GENOMIC DNA]</scope>
    <source>
        <tissue evidence="8">Whole gametophyte</tissue>
    </source>
</reference>
<dbReference type="InterPro" id="IPR029063">
    <property type="entry name" value="SAM-dependent_MTases_sf"/>
</dbReference>
<comment type="similarity">
    <text evidence="5">Belongs to the class I-like SAM-binding methyltransferase superfamily. EFM4 family.</text>
</comment>
<evidence type="ECO:0000313" key="8">
    <source>
        <dbReference type="EMBL" id="OAE34800.1"/>
    </source>
</evidence>
<feature type="domain" description="Methyltransferase" evidence="7">
    <location>
        <begin position="168"/>
        <end position="288"/>
    </location>
</feature>
<protein>
    <recommendedName>
        <fullName evidence="5">Protein-lysine N-methyltransferase AXG93_2528s1660</fullName>
        <ecNumber evidence="5">2.1.1.-</ecNumber>
    </recommendedName>
</protein>
<evidence type="ECO:0000256" key="5">
    <source>
        <dbReference type="HAMAP-Rule" id="MF_03188"/>
    </source>
</evidence>
<gene>
    <name evidence="8" type="ORF">AXG93_2528s1660</name>
</gene>
<evidence type="ECO:0000256" key="6">
    <source>
        <dbReference type="SAM" id="MobiDB-lite"/>
    </source>
</evidence>
<accession>A0A176WNS2</accession>
<dbReference type="EC" id="2.1.1.-" evidence="5"/>
<comment type="caution">
    <text evidence="8">The sequence shown here is derived from an EMBL/GenBank/DDBJ whole genome shotgun (WGS) entry which is preliminary data.</text>
</comment>
<keyword evidence="1 5" id="KW-0963">Cytoplasm</keyword>